<reference evidence="1" key="1">
    <citation type="submission" date="2014-09" db="EMBL/GenBank/DDBJ databases">
        <authorList>
            <person name="Magalhaes I.L.F."/>
            <person name="Oliveira U."/>
            <person name="Santos F.R."/>
            <person name="Vidigal T.H.D.A."/>
            <person name="Brescovit A.D."/>
            <person name="Santos A.J."/>
        </authorList>
    </citation>
    <scope>NUCLEOTIDE SEQUENCE</scope>
    <source>
        <tissue evidence="1">Shoot tissue taken approximately 20 cm above the soil surface</tissue>
    </source>
</reference>
<protein>
    <submittedName>
        <fullName evidence="1">Uncharacterized protein</fullName>
    </submittedName>
</protein>
<sequence length="39" mass="4375">MFDPLEKIITSCYADSIINFSTSILDLENDVHSCNTPAR</sequence>
<accession>A0A0A9GUH6</accession>
<name>A0A0A9GUH6_ARUDO</name>
<reference evidence="1" key="2">
    <citation type="journal article" date="2015" name="Data Brief">
        <title>Shoot transcriptome of the giant reed, Arundo donax.</title>
        <authorList>
            <person name="Barrero R.A."/>
            <person name="Guerrero F.D."/>
            <person name="Moolhuijzen P."/>
            <person name="Goolsby J.A."/>
            <person name="Tidwell J."/>
            <person name="Bellgard S.E."/>
            <person name="Bellgard M.I."/>
        </authorList>
    </citation>
    <scope>NUCLEOTIDE SEQUENCE</scope>
    <source>
        <tissue evidence="1">Shoot tissue taken approximately 20 cm above the soil surface</tissue>
    </source>
</reference>
<proteinExistence type="predicted"/>
<organism evidence="1">
    <name type="scientific">Arundo donax</name>
    <name type="common">Giant reed</name>
    <name type="synonym">Donax arundinaceus</name>
    <dbReference type="NCBI Taxonomy" id="35708"/>
    <lineage>
        <taxon>Eukaryota</taxon>
        <taxon>Viridiplantae</taxon>
        <taxon>Streptophyta</taxon>
        <taxon>Embryophyta</taxon>
        <taxon>Tracheophyta</taxon>
        <taxon>Spermatophyta</taxon>
        <taxon>Magnoliopsida</taxon>
        <taxon>Liliopsida</taxon>
        <taxon>Poales</taxon>
        <taxon>Poaceae</taxon>
        <taxon>PACMAD clade</taxon>
        <taxon>Arundinoideae</taxon>
        <taxon>Arundineae</taxon>
        <taxon>Arundo</taxon>
    </lineage>
</organism>
<dbReference type="EMBL" id="GBRH01169699">
    <property type="protein sequence ID" value="JAE28197.1"/>
    <property type="molecule type" value="Transcribed_RNA"/>
</dbReference>
<evidence type="ECO:0000313" key="1">
    <source>
        <dbReference type="EMBL" id="JAE28197.1"/>
    </source>
</evidence>
<dbReference type="AlphaFoldDB" id="A0A0A9GUH6"/>